<evidence type="ECO:0000256" key="2">
    <source>
        <dbReference type="ARBA" id="ARBA00022692"/>
    </source>
</evidence>
<name>A0ABQ5K6Z5_9EUKA</name>
<evidence type="ECO:0000313" key="7">
    <source>
        <dbReference type="Proteomes" id="UP001057375"/>
    </source>
</evidence>
<evidence type="ECO:0000313" key="6">
    <source>
        <dbReference type="EMBL" id="GKT28300.1"/>
    </source>
</evidence>
<organism evidence="6 7">
    <name type="scientific">Aduncisulcus paluster</name>
    <dbReference type="NCBI Taxonomy" id="2918883"/>
    <lineage>
        <taxon>Eukaryota</taxon>
        <taxon>Metamonada</taxon>
        <taxon>Carpediemonas-like organisms</taxon>
        <taxon>Aduncisulcus</taxon>
    </lineage>
</organism>
<dbReference type="SUPFAM" id="SSF161098">
    <property type="entry name" value="MetI-like"/>
    <property type="match status" value="1"/>
</dbReference>
<evidence type="ECO:0000256" key="5">
    <source>
        <dbReference type="SAM" id="Phobius"/>
    </source>
</evidence>
<dbReference type="Proteomes" id="UP001057375">
    <property type="component" value="Unassembled WGS sequence"/>
</dbReference>
<protein>
    <submittedName>
        <fullName evidence="6">Phosphate ABC transporter permease subunit PstC</fullName>
    </submittedName>
</protein>
<proteinExistence type="predicted"/>
<comment type="subcellular location">
    <subcellularLocation>
        <location evidence="1">Membrane</location>
        <topology evidence="1">Multi-pass membrane protein</topology>
    </subcellularLocation>
</comment>
<evidence type="ECO:0000256" key="1">
    <source>
        <dbReference type="ARBA" id="ARBA00004141"/>
    </source>
</evidence>
<reference evidence="6" key="1">
    <citation type="submission" date="2022-03" db="EMBL/GenBank/DDBJ databases">
        <title>Draft genome sequence of Aduncisulcus paluster, a free-living microaerophilic Fornicata.</title>
        <authorList>
            <person name="Yuyama I."/>
            <person name="Kume K."/>
            <person name="Tamura T."/>
            <person name="Inagaki Y."/>
            <person name="Hashimoto T."/>
        </authorList>
    </citation>
    <scope>NUCLEOTIDE SEQUENCE</scope>
    <source>
        <strain evidence="6">NY0171</strain>
    </source>
</reference>
<dbReference type="Gene3D" id="1.10.3720.10">
    <property type="entry name" value="MetI-like"/>
    <property type="match status" value="1"/>
</dbReference>
<gene>
    <name evidence="6" type="ORF">ADUPG1_004893</name>
</gene>
<dbReference type="EMBL" id="BQXS01007672">
    <property type="protein sequence ID" value="GKT28300.1"/>
    <property type="molecule type" value="Genomic_DNA"/>
</dbReference>
<dbReference type="PANTHER" id="PTHR42727:SF1">
    <property type="entry name" value="PHOSPHATE TRANSPORT SYSTEM PERMEASE"/>
    <property type="match status" value="1"/>
</dbReference>
<evidence type="ECO:0000256" key="3">
    <source>
        <dbReference type="ARBA" id="ARBA00022989"/>
    </source>
</evidence>
<keyword evidence="2 5" id="KW-0812">Transmembrane</keyword>
<sequence length="73" mass="7663">MCVALPIGLGSAIFMSEYASSQQRTYLKPLLEILAGIPTVVYGFFAAITVAPFIVNVCNSMGIDASFNSALAS</sequence>
<comment type="caution">
    <text evidence="6">The sequence shown here is derived from an EMBL/GenBank/DDBJ whole genome shotgun (WGS) entry which is preliminary data.</text>
</comment>
<keyword evidence="3 5" id="KW-1133">Transmembrane helix</keyword>
<keyword evidence="7" id="KW-1185">Reference proteome</keyword>
<dbReference type="InterPro" id="IPR035906">
    <property type="entry name" value="MetI-like_sf"/>
</dbReference>
<dbReference type="PANTHER" id="PTHR42727">
    <property type="entry name" value="PHOSPHATE TRANSPORT SYSTEM PERMEASE PROTEIN"/>
    <property type="match status" value="1"/>
</dbReference>
<evidence type="ECO:0000256" key="4">
    <source>
        <dbReference type="ARBA" id="ARBA00023136"/>
    </source>
</evidence>
<keyword evidence="4 5" id="KW-0472">Membrane</keyword>
<feature type="transmembrane region" description="Helical" evidence="5">
    <location>
        <begin position="31"/>
        <end position="55"/>
    </location>
</feature>
<accession>A0ABQ5K6Z5</accession>
<feature type="non-terminal residue" evidence="6">
    <location>
        <position position="73"/>
    </location>
</feature>